<dbReference type="EC" id="3.1.3.3" evidence="3"/>
<dbReference type="SFLD" id="SFLDG01129">
    <property type="entry name" value="C1.5:_HAD__Beta-PGM__Phosphata"/>
    <property type="match status" value="1"/>
</dbReference>
<comment type="catalytic activity">
    <reaction evidence="9">
        <text>O-phospho-L-serine + H2O = L-serine + phosphate</text>
        <dbReference type="Rhea" id="RHEA:21208"/>
        <dbReference type="ChEBI" id="CHEBI:15377"/>
        <dbReference type="ChEBI" id="CHEBI:33384"/>
        <dbReference type="ChEBI" id="CHEBI:43474"/>
        <dbReference type="ChEBI" id="CHEBI:57524"/>
        <dbReference type="EC" id="3.1.3.3"/>
    </reaction>
</comment>
<dbReference type="STRING" id="1798652.A3A43_01800"/>
<dbReference type="Gene3D" id="3.40.50.1000">
    <property type="entry name" value="HAD superfamily/HAD-like"/>
    <property type="match status" value="1"/>
</dbReference>
<comment type="caution">
    <text evidence="11">The sequence shown here is derived from an EMBL/GenBank/DDBJ whole genome shotgun (WGS) entry which is preliminary data.</text>
</comment>
<evidence type="ECO:0000256" key="6">
    <source>
        <dbReference type="ARBA" id="ARBA00022801"/>
    </source>
</evidence>
<reference evidence="11 12" key="1">
    <citation type="journal article" date="2016" name="Nat. Commun.">
        <title>Thousands of microbial genomes shed light on interconnected biogeochemical processes in an aquifer system.</title>
        <authorList>
            <person name="Anantharaman K."/>
            <person name="Brown C.T."/>
            <person name="Hug L.A."/>
            <person name="Sharon I."/>
            <person name="Castelle C.J."/>
            <person name="Probst A.J."/>
            <person name="Thomas B.C."/>
            <person name="Singh A."/>
            <person name="Wilkins M.J."/>
            <person name="Karaoz U."/>
            <person name="Brodie E.L."/>
            <person name="Williams K.H."/>
            <person name="Hubbard S.S."/>
            <person name="Banfield J.F."/>
        </authorList>
    </citation>
    <scope>NUCLEOTIDE SEQUENCE [LARGE SCALE GENOMIC DNA]</scope>
</reference>
<evidence type="ECO:0000256" key="10">
    <source>
        <dbReference type="ARBA" id="ARBA00048523"/>
    </source>
</evidence>
<keyword evidence="7" id="KW-0460">Magnesium</keyword>
<comment type="pathway">
    <text evidence="2">Amino-acid biosynthesis; L-serine biosynthesis; L-serine from 3-phospho-D-glycerate: step 3/3.</text>
</comment>
<dbReference type="GO" id="GO:0036424">
    <property type="term" value="F:L-phosphoserine phosphatase activity"/>
    <property type="evidence" value="ECO:0007669"/>
    <property type="project" value="TreeGrafter"/>
</dbReference>
<evidence type="ECO:0000256" key="9">
    <source>
        <dbReference type="ARBA" id="ARBA00048138"/>
    </source>
</evidence>
<evidence type="ECO:0000313" key="11">
    <source>
        <dbReference type="EMBL" id="OGZ00901.1"/>
    </source>
</evidence>
<protein>
    <recommendedName>
        <fullName evidence="3">phosphoserine phosphatase</fullName>
        <ecNumber evidence="3">3.1.3.3</ecNumber>
    </recommendedName>
</protein>
<dbReference type="PANTHER" id="PTHR43344">
    <property type="entry name" value="PHOSPHOSERINE PHOSPHATASE"/>
    <property type="match status" value="1"/>
</dbReference>
<evidence type="ECO:0000256" key="8">
    <source>
        <dbReference type="ARBA" id="ARBA00023299"/>
    </source>
</evidence>
<keyword evidence="8" id="KW-0718">Serine biosynthesis</keyword>
<evidence type="ECO:0000256" key="4">
    <source>
        <dbReference type="ARBA" id="ARBA00022605"/>
    </source>
</evidence>
<gene>
    <name evidence="11" type="ORF">A3A43_01800</name>
</gene>
<evidence type="ECO:0000313" key="12">
    <source>
        <dbReference type="Proteomes" id="UP000178495"/>
    </source>
</evidence>
<keyword evidence="6" id="KW-0378">Hydrolase</keyword>
<keyword evidence="4" id="KW-0028">Amino-acid biosynthesis</keyword>
<dbReference type="AlphaFoldDB" id="A0A1G2CJR6"/>
<dbReference type="GO" id="GO:0006564">
    <property type="term" value="P:L-serine biosynthetic process"/>
    <property type="evidence" value="ECO:0007669"/>
    <property type="project" value="UniProtKB-KW"/>
</dbReference>
<evidence type="ECO:0000256" key="5">
    <source>
        <dbReference type="ARBA" id="ARBA00022723"/>
    </source>
</evidence>
<dbReference type="GO" id="GO:0000287">
    <property type="term" value="F:magnesium ion binding"/>
    <property type="evidence" value="ECO:0007669"/>
    <property type="project" value="TreeGrafter"/>
</dbReference>
<keyword evidence="5" id="KW-0479">Metal-binding</keyword>
<dbReference type="InterPro" id="IPR036412">
    <property type="entry name" value="HAD-like_sf"/>
</dbReference>
<comment type="catalytic activity">
    <reaction evidence="10">
        <text>O-phospho-D-serine + H2O = D-serine + phosphate</text>
        <dbReference type="Rhea" id="RHEA:24873"/>
        <dbReference type="ChEBI" id="CHEBI:15377"/>
        <dbReference type="ChEBI" id="CHEBI:35247"/>
        <dbReference type="ChEBI" id="CHEBI:43474"/>
        <dbReference type="ChEBI" id="CHEBI:58680"/>
        <dbReference type="EC" id="3.1.3.3"/>
    </reaction>
</comment>
<accession>A0A1G2CJR6</accession>
<dbReference type="Proteomes" id="UP000178495">
    <property type="component" value="Unassembled WGS sequence"/>
</dbReference>
<proteinExistence type="predicted"/>
<dbReference type="InterPro" id="IPR050582">
    <property type="entry name" value="HAD-like_SerB"/>
</dbReference>
<dbReference type="SUPFAM" id="SSF56784">
    <property type="entry name" value="HAD-like"/>
    <property type="match status" value="1"/>
</dbReference>
<evidence type="ECO:0000256" key="1">
    <source>
        <dbReference type="ARBA" id="ARBA00001946"/>
    </source>
</evidence>
<dbReference type="GO" id="GO:0005737">
    <property type="term" value="C:cytoplasm"/>
    <property type="evidence" value="ECO:0007669"/>
    <property type="project" value="TreeGrafter"/>
</dbReference>
<dbReference type="EMBL" id="MHLC01000025">
    <property type="protein sequence ID" value="OGZ00901.1"/>
    <property type="molecule type" value="Genomic_DNA"/>
</dbReference>
<evidence type="ECO:0000256" key="7">
    <source>
        <dbReference type="ARBA" id="ARBA00022842"/>
    </source>
</evidence>
<dbReference type="Pfam" id="PF00702">
    <property type="entry name" value="Hydrolase"/>
    <property type="match status" value="1"/>
</dbReference>
<dbReference type="NCBIfam" id="TIGR01488">
    <property type="entry name" value="HAD-SF-IB"/>
    <property type="match status" value="1"/>
</dbReference>
<organism evidence="11 12">
    <name type="scientific">Candidatus Liptonbacteria bacterium RIFCSPLOWO2_01_FULL_56_20</name>
    <dbReference type="NCBI Taxonomy" id="1798652"/>
    <lineage>
        <taxon>Bacteria</taxon>
        <taxon>Candidatus Liptoniibacteriota</taxon>
    </lineage>
</organism>
<dbReference type="SFLD" id="SFLDS00003">
    <property type="entry name" value="Haloacid_Dehalogenase"/>
    <property type="match status" value="1"/>
</dbReference>
<sequence>MTNNKLVFFDMDGVLIDVGYYEEPSDKIGVSTWRAIYEALGILDEDEKLKRKFEAGEFSSYMSWSDEACRVFQRHGLTEDKFLDVINSQKFMKGARETIDELKKRKMRTAVITGSFTTLAERAKKELGIDNAIAHCNLKFEEGKLSNWELNPCDYEGKVDAFLRLAQKNGVESSECIYVGDEVNDIPLFKKAGFSIAFNCNKQQVKAAASVVVSERDLRTILRYIPRANQIR</sequence>
<comment type="cofactor">
    <cofactor evidence="1">
        <name>Mg(2+)</name>
        <dbReference type="ChEBI" id="CHEBI:18420"/>
    </cofactor>
</comment>
<evidence type="ECO:0000256" key="2">
    <source>
        <dbReference type="ARBA" id="ARBA00005135"/>
    </source>
</evidence>
<name>A0A1G2CJR6_9BACT</name>
<dbReference type="InterPro" id="IPR023214">
    <property type="entry name" value="HAD_sf"/>
</dbReference>
<evidence type="ECO:0000256" key="3">
    <source>
        <dbReference type="ARBA" id="ARBA00012640"/>
    </source>
</evidence>
<dbReference type="PANTHER" id="PTHR43344:SF2">
    <property type="entry name" value="PHOSPHOSERINE PHOSPHATASE"/>
    <property type="match status" value="1"/>
</dbReference>